<organism evidence="1">
    <name type="scientific">bioreactor metagenome</name>
    <dbReference type="NCBI Taxonomy" id="1076179"/>
    <lineage>
        <taxon>unclassified sequences</taxon>
        <taxon>metagenomes</taxon>
        <taxon>ecological metagenomes</taxon>
    </lineage>
</organism>
<dbReference type="AlphaFoldDB" id="A0A645GAC8"/>
<evidence type="ECO:0000313" key="1">
    <source>
        <dbReference type="EMBL" id="MPN23595.1"/>
    </source>
</evidence>
<gene>
    <name evidence="1" type="ORF">SDC9_170987</name>
</gene>
<name>A0A645GAC8_9ZZZZ</name>
<dbReference type="EMBL" id="VSSQ01072155">
    <property type="protein sequence ID" value="MPN23595.1"/>
    <property type="molecule type" value="Genomic_DNA"/>
</dbReference>
<protein>
    <submittedName>
        <fullName evidence="1">Uncharacterized protein</fullName>
    </submittedName>
</protein>
<comment type="caution">
    <text evidence="1">The sequence shown here is derived from an EMBL/GenBank/DDBJ whole genome shotgun (WGS) entry which is preliminary data.</text>
</comment>
<accession>A0A645GAC8</accession>
<reference evidence="1" key="1">
    <citation type="submission" date="2019-08" db="EMBL/GenBank/DDBJ databases">
        <authorList>
            <person name="Kucharzyk K."/>
            <person name="Murdoch R.W."/>
            <person name="Higgins S."/>
            <person name="Loffler F."/>
        </authorList>
    </citation>
    <scope>NUCLEOTIDE SEQUENCE</scope>
</reference>
<sequence length="203" mass="21508">MPVQRPVHAHQHVALPLARVHAAALVARALVVGQADARLLGAGAGDHAGQLGKVLHQLLVLARQKLLPPPRLAGAHPAVLHQVLALVQQLGEPELLGLEVHVDAQLRRLADDGLHQVAEDQQLVAEHVGAGGPVVDGPVQPLAIDGVAAQVVLVVAVDEARPDDLVDDVVLVEDQGVHVVLQHEREHPLHLLHTPHLMGVINF</sequence>
<proteinExistence type="predicted"/>